<gene>
    <name evidence="4" type="ordered locus">MTR_4g079260</name>
</gene>
<reference evidence="5" key="3">
    <citation type="submission" date="2015-04" db="UniProtKB">
        <authorList>
            <consortium name="EnsemblPlants"/>
        </authorList>
    </citation>
    <scope>IDENTIFICATION</scope>
    <source>
        <strain evidence="5">cv. Jemalong A17</strain>
    </source>
</reference>
<comment type="similarity">
    <text evidence="1">Belongs to the PPR family. P subfamily.</text>
</comment>
<dbReference type="InterPro" id="IPR002885">
    <property type="entry name" value="PPR_rpt"/>
</dbReference>
<dbReference type="EnsemblPlants" id="AES89729">
    <property type="protein sequence ID" value="AES89729"/>
    <property type="gene ID" value="MTR_4g079260"/>
</dbReference>
<dbReference type="NCBIfam" id="TIGR00756">
    <property type="entry name" value="PPR"/>
    <property type="match status" value="4"/>
</dbReference>
<dbReference type="EMBL" id="CM001220">
    <property type="protein sequence ID" value="AES89729.2"/>
    <property type="molecule type" value="Genomic_DNA"/>
</dbReference>
<protein>
    <submittedName>
        <fullName evidence="4">PPR containing plant-like protein</fullName>
    </submittedName>
</protein>
<feature type="repeat" description="PPR" evidence="3">
    <location>
        <begin position="367"/>
        <end position="401"/>
    </location>
</feature>
<dbReference type="PROSITE" id="PS51375">
    <property type="entry name" value="PPR"/>
    <property type="match status" value="5"/>
</dbReference>
<evidence type="ECO:0000256" key="3">
    <source>
        <dbReference type="PROSITE-ProRule" id="PRU00708"/>
    </source>
</evidence>
<dbReference type="Pfam" id="PF13041">
    <property type="entry name" value="PPR_2"/>
    <property type="match status" value="4"/>
</dbReference>
<dbReference type="PANTHER" id="PTHR46128:SF356">
    <property type="entry name" value="PENTACOTRIPEPTIDE-REPEAT REGION OF PRORP DOMAIN-CONTAINING PROTEIN"/>
    <property type="match status" value="1"/>
</dbReference>
<feature type="repeat" description="PPR" evidence="3">
    <location>
        <begin position="332"/>
        <end position="366"/>
    </location>
</feature>
<feature type="repeat" description="PPR" evidence="3">
    <location>
        <begin position="262"/>
        <end position="296"/>
    </location>
</feature>
<sequence length="476" mass="54313">MSLSGCFNSIGISSCTCWSHGDPYVWGLTLTVDFSISLRLKVAPAGHAKVIRMLHYRVIKPIGPATFVRIISVGSYAIRVLQNGSPNNVCPFSSGEVLEVRLPLLPFFLWEGLEAAGSSTQRCGGGRPKERVSTNYDGGYYINDEVGNALWFHDTCDASRFGFNSVSYGTLLNVVTPYLIMYNTVLYGLTRDSEAVGDGFMIYSKMLQNHIRPDIYTYNSLAYGLCLQFKVEEADRFLKLVDIKHSSKRLYLWMLKAGYNFIVVTYLNLINGYSVRNQVEKAQDLFDNMFKRGVPYDTRCYNMMINNFYENKLFAKVIDIFNLMCSKGFYPEVVSCNYLINSFCKSGYLSSAWSMFHHMQNRGLQPDIVTYNYLCCALLQMNKVDEVMKLLPTMEEHKINADNFTNSIIFYKCVTFNFVVYNSMINGFCLRKLINDALKLFPKMKENGCNPDAVTYKTTIHSLFNNNEDEKAEKLM</sequence>
<keyword evidence="6" id="KW-1185">Reference proteome</keyword>
<organism evidence="4 6">
    <name type="scientific">Medicago truncatula</name>
    <name type="common">Barrel medic</name>
    <name type="synonym">Medicago tribuloides</name>
    <dbReference type="NCBI Taxonomy" id="3880"/>
    <lineage>
        <taxon>Eukaryota</taxon>
        <taxon>Viridiplantae</taxon>
        <taxon>Streptophyta</taxon>
        <taxon>Embryophyta</taxon>
        <taxon>Tracheophyta</taxon>
        <taxon>Spermatophyta</taxon>
        <taxon>Magnoliopsida</taxon>
        <taxon>eudicotyledons</taxon>
        <taxon>Gunneridae</taxon>
        <taxon>Pentapetalae</taxon>
        <taxon>rosids</taxon>
        <taxon>fabids</taxon>
        <taxon>Fabales</taxon>
        <taxon>Fabaceae</taxon>
        <taxon>Papilionoideae</taxon>
        <taxon>50 kb inversion clade</taxon>
        <taxon>NPAAA clade</taxon>
        <taxon>Hologalegina</taxon>
        <taxon>IRL clade</taxon>
        <taxon>Trifolieae</taxon>
        <taxon>Medicago</taxon>
    </lineage>
</organism>
<reference evidence="4 6" key="2">
    <citation type="journal article" date="2014" name="BMC Genomics">
        <title>An improved genome release (version Mt4.0) for the model legume Medicago truncatula.</title>
        <authorList>
            <person name="Tang H."/>
            <person name="Krishnakumar V."/>
            <person name="Bidwell S."/>
            <person name="Rosen B."/>
            <person name="Chan A."/>
            <person name="Zhou S."/>
            <person name="Gentzbittel L."/>
            <person name="Childs K.L."/>
            <person name="Yandell M."/>
            <person name="Gundlach H."/>
            <person name="Mayer K.F."/>
            <person name="Schwartz D.C."/>
            <person name="Town C.D."/>
        </authorList>
    </citation>
    <scope>GENOME REANNOTATION</scope>
    <source>
        <strain evidence="5 6">cv. Jemalong A17</strain>
    </source>
</reference>
<feature type="repeat" description="PPR" evidence="3">
    <location>
        <begin position="417"/>
        <end position="451"/>
    </location>
</feature>
<evidence type="ECO:0000256" key="1">
    <source>
        <dbReference type="ARBA" id="ARBA00007626"/>
    </source>
</evidence>
<dbReference type="InterPro" id="IPR050872">
    <property type="entry name" value="PPR_P_subfamily"/>
</dbReference>
<proteinExistence type="inferred from homology"/>
<evidence type="ECO:0000313" key="4">
    <source>
        <dbReference type="EMBL" id="AES89729.2"/>
    </source>
</evidence>
<feature type="repeat" description="PPR" evidence="3">
    <location>
        <begin position="297"/>
        <end position="331"/>
    </location>
</feature>
<dbReference type="PANTHER" id="PTHR46128">
    <property type="entry name" value="MITOCHONDRIAL GROUP I INTRON SPLICING FACTOR CCM1"/>
    <property type="match status" value="1"/>
</dbReference>
<accession>A0A0C3X0F8</accession>
<dbReference type="HOGENOM" id="CLU_574129_0_0_1"/>
<dbReference type="eggNOG" id="KOG4197">
    <property type="taxonomic scope" value="Eukaryota"/>
</dbReference>
<evidence type="ECO:0000313" key="6">
    <source>
        <dbReference type="Proteomes" id="UP000002051"/>
    </source>
</evidence>
<reference evidence="4 6" key="1">
    <citation type="journal article" date="2011" name="Nature">
        <title>The Medicago genome provides insight into the evolution of rhizobial symbioses.</title>
        <authorList>
            <person name="Young N.D."/>
            <person name="Debelle F."/>
            <person name="Oldroyd G.E."/>
            <person name="Geurts R."/>
            <person name="Cannon S.B."/>
            <person name="Udvardi M.K."/>
            <person name="Benedito V.A."/>
            <person name="Mayer K.F."/>
            <person name="Gouzy J."/>
            <person name="Schoof H."/>
            <person name="Van de Peer Y."/>
            <person name="Proost S."/>
            <person name="Cook D.R."/>
            <person name="Meyers B.C."/>
            <person name="Spannagl M."/>
            <person name="Cheung F."/>
            <person name="De Mita S."/>
            <person name="Krishnakumar V."/>
            <person name="Gundlach H."/>
            <person name="Zhou S."/>
            <person name="Mudge J."/>
            <person name="Bharti A.K."/>
            <person name="Murray J.D."/>
            <person name="Naoumkina M.A."/>
            <person name="Rosen B."/>
            <person name="Silverstein K.A."/>
            <person name="Tang H."/>
            <person name="Rombauts S."/>
            <person name="Zhao P.X."/>
            <person name="Zhou P."/>
            <person name="Barbe V."/>
            <person name="Bardou P."/>
            <person name="Bechner M."/>
            <person name="Bellec A."/>
            <person name="Berger A."/>
            <person name="Berges H."/>
            <person name="Bidwell S."/>
            <person name="Bisseling T."/>
            <person name="Choisne N."/>
            <person name="Couloux A."/>
            <person name="Denny R."/>
            <person name="Deshpande S."/>
            <person name="Dai X."/>
            <person name="Doyle J.J."/>
            <person name="Dudez A.M."/>
            <person name="Farmer A.D."/>
            <person name="Fouteau S."/>
            <person name="Franken C."/>
            <person name="Gibelin C."/>
            <person name="Gish J."/>
            <person name="Goldstein S."/>
            <person name="Gonzalez A.J."/>
            <person name="Green P.J."/>
            <person name="Hallab A."/>
            <person name="Hartog M."/>
            <person name="Hua A."/>
            <person name="Humphray S.J."/>
            <person name="Jeong D.H."/>
            <person name="Jing Y."/>
            <person name="Jocker A."/>
            <person name="Kenton S.M."/>
            <person name="Kim D.J."/>
            <person name="Klee K."/>
            <person name="Lai H."/>
            <person name="Lang C."/>
            <person name="Lin S."/>
            <person name="Macmil S.L."/>
            <person name="Magdelenat G."/>
            <person name="Matthews L."/>
            <person name="McCorrison J."/>
            <person name="Monaghan E.L."/>
            <person name="Mun J.H."/>
            <person name="Najar F.Z."/>
            <person name="Nicholson C."/>
            <person name="Noirot C."/>
            <person name="O'Bleness M."/>
            <person name="Paule C.R."/>
            <person name="Poulain J."/>
            <person name="Prion F."/>
            <person name="Qin B."/>
            <person name="Qu C."/>
            <person name="Retzel E.F."/>
            <person name="Riddle C."/>
            <person name="Sallet E."/>
            <person name="Samain S."/>
            <person name="Samson N."/>
            <person name="Sanders I."/>
            <person name="Saurat O."/>
            <person name="Scarpelli C."/>
            <person name="Schiex T."/>
            <person name="Segurens B."/>
            <person name="Severin A.J."/>
            <person name="Sherrier D.J."/>
            <person name="Shi R."/>
            <person name="Sims S."/>
            <person name="Singer S.R."/>
            <person name="Sinharoy S."/>
            <person name="Sterck L."/>
            <person name="Viollet A."/>
            <person name="Wang B.B."/>
            <person name="Wang K."/>
            <person name="Wang M."/>
            <person name="Wang X."/>
            <person name="Warfsmann J."/>
            <person name="Weissenbach J."/>
            <person name="White D.D."/>
            <person name="White J.D."/>
            <person name="Wiley G.B."/>
            <person name="Wincker P."/>
            <person name="Xing Y."/>
            <person name="Yang L."/>
            <person name="Yao Z."/>
            <person name="Ying F."/>
            <person name="Zhai J."/>
            <person name="Zhou L."/>
            <person name="Zuber A."/>
            <person name="Denarie J."/>
            <person name="Dixon R.A."/>
            <person name="May G.D."/>
            <person name="Schwartz D.C."/>
            <person name="Rogers J."/>
            <person name="Quetier F."/>
            <person name="Town C.D."/>
            <person name="Roe B.A."/>
        </authorList>
    </citation>
    <scope>NUCLEOTIDE SEQUENCE [LARGE SCALE GENOMIC DNA]</scope>
    <source>
        <strain evidence="4">A17</strain>
        <strain evidence="5 6">cv. Jemalong A17</strain>
    </source>
</reference>
<name>G7JUY9_MEDTR</name>
<evidence type="ECO:0000313" key="5">
    <source>
        <dbReference type="EnsemblPlants" id="AES89729"/>
    </source>
</evidence>
<dbReference type="AlphaFoldDB" id="G7JUY9"/>
<dbReference type="Gene3D" id="1.25.40.10">
    <property type="entry name" value="Tetratricopeptide repeat domain"/>
    <property type="match status" value="3"/>
</dbReference>
<dbReference type="InterPro" id="IPR011990">
    <property type="entry name" value="TPR-like_helical_dom_sf"/>
</dbReference>
<keyword evidence="2" id="KW-0677">Repeat</keyword>
<evidence type="ECO:0000256" key="2">
    <source>
        <dbReference type="ARBA" id="ARBA00022737"/>
    </source>
</evidence>
<accession>G7JUY9</accession>
<dbReference type="PaxDb" id="3880-AES89729"/>
<dbReference type="Proteomes" id="UP000002051">
    <property type="component" value="Chromosome 4"/>
</dbReference>